<feature type="non-terminal residue" evidence="19">
    <location>
        <position position="1"/>
    </location>
</feature>
<keyword evidence="9" id="KW-0675">Receptor</keyword>
<evidence type="ECO:0000256" key="4">
    <source>
        <dbReference type="ARBA" id="ARBA00022553"/>
    </source>
</evidence>
<keyword evidence="6" id="KW-0805">Transcription regulation</keyword>
<dbReference type="GO" id="GO:0003713">
    <property type="term" value="F:transcription coactivator activity"/>
    <property type="evidence" value="ECO:0007669"/>
    <property type="project" value="InterPro"/>
</dbReference>
<keyword evidence="7" id="KW-0010">Activator</keyword>
<keyword evidence="5" id="KW-0053">Apoptosis</keyword>
<evidence type="ECO:0000256" key="11">
    <source>
        <dbReference type="ARBA" id="ARBA00023274"/>
    </source>
</evidence>
<dbReference type="Gene3D" id="1.20.940.10">
    <property type="entry name" value="Functional domain of the splicing factor Prp18"/>
    <property type="match status" value="1"/>
</dbReference>
<dbReference type="GO" id="GO:0005634">
    <property type="term" value="C:nucleus"/>
    <property type="evidence" value="ECO:0007669"/>
    <property type="project" value="UniProtKB-SubCell"/>
</dbReference>
<keyword evidence="20" id="KW-1185">Reference proteome</keyword>
<dbReference type="FunFam" id="1.20.940.10:FF:000006">
    <property type="entry name" value="steroid receptor RNA activator 1"/>
    <property type="match status" value="1"/>
</dbReference>
<dbReference type="PANTHER" id="PTHR18834:SF2">
    <property type="entry name" value="STEROID RECEPTOR RNA ACTIVATOR 1"/>
    <property type="match status" value="1"/>
</dbReference>
<comment type="subunit">
    <text evidence="14">SRA1 RNA exists in a ribonucleoprotein complex containing NCOA1. The RNA also forms a complex with PUS1 and RARG in the nucleus. Interacts with AR.</text>
</comment>
<dbReference type="EMBL" id="VWPV01080763">
    <property type="protein sequence ID" value="NWH68906.1"/>
    <property type="molecule type" value="Genomic_DNA"/>
</dbReference>
<proteinExistence type="inferred from homology"/>
<evidence type="ECO:0000256" key="17">
    <source>
        <dbReference type="SAM" id="MobiDB-lite"/>
    </source>
</evidence>
<evidence type="ECO:0000256" key="5">
    <source>
        <dbReference type="ARBA" id="ARBA00022703"/>
    </source>
</evidence>
<dbReference type="PANTHER" id="PTHR18834">
    <property type="entry name" value="STEROID RECEPTOR RNA ACTIVATOR 1"/>
    <property type="match status" value="1"/>
</dbReference>
<dbReference type="GO" id="GO:0006915">
    <property type="term" value="P:apoptotic process"/>
    <property type="evidence" value="ECO:0007669"/>
    <property type="project" value="UniProtKB-KW"/>
</dbReference>
<protein>
    <recommendedName>
        <fullName evidence="15">Steroid receptor RNA activator 1</fullName>
    </recommendedName>
    <alternativeName>
        <fullName evidence="16">Steroid receptor RNA activator protein</fullName>
    </alternativeName>
</protein>
<keyword evidence="4" id="KW-0597">Phosphoprotein</keyword>
<comment type="similarity">
    <text evidence="13">Belongs to the SRA1 family.</text>
</comment>
<dbReference type="GO" id="GO:0006357">
    <property type="term" value="P:regulation of transcription by RNA polymerase II"/>
    <property type="evidence" value="ECO:0007669"/>
    <property type="project" value="InterPro"/>
</dbReference>
<sequence>SPVPAPGRPPGPAVPTGPPPRAPGPPTPCPRPRAAGPQEEEETEAAPAAVLVPLRAALARCRPALQAQLCDDIGRRLALLEDAWARGKLSAPVRKRMGLLVQELQQQRWDVADEIHCSLMVDHVHEVSQWLVGVKRLIAEARSLPTTQ</sequence>
<accession>A0A7K4JUB2</accession>
<evidence type="ECO:0000313" key="19">
    <source>
        <dbReference type="EMBL" id="NWH68906.1"/>
    </source>
</evidence>
<dbReference type="Proteomes" id="UP000531151">
    <property type="component" value="Unassembled WGS sequence"/>
</dbReference>
<keyword evidence="11" id="KW-0687">Ribonucleoprotein</keyword>
<dbReference type="GO" id="GO:1990904">
    <property type="term" value="C:ribonucleoprotein complex"/>
    <property type="evidence" value="ECO:0007669"/>
    <property type="project" value="UniProtKB-KW"/>
</dbReference>
<feature type="non-terminal residue" evidence="19">
    <location>
        <position position="148"/>
    </location>
</feature>
<evidence type="ECO:0000256" key="14">
    <source>
        <dbReference type="ARBA" id="ARBA00063541"/>
    </source>
</evidence>
<dbReference type="Pfam" id="PF07304">
    <property type="entry name" value="SRA1"/>
    <property type="match status" value="1"/>
</dbReference>
<feature type="compositionally biased region" description="Pro residues" evidence="17">
    <location>
        <begin position="1"/>
        <end position="31"/>
    </location>
</feature>
<evidence type="ECO:0000256" key="6">
    <source>
        <dbReference type="ARBA" id="ARBA00023015"/>
    </source>
</evidence>
<dbReference type="AlphaFoldDB" id="A0A7K4JUB2"/>
<dbReference type="InterPro" id="IPR009917">
    <property type="entry name" value="SRA1/Sec31"/>
</dbReference>
<dbReference type="GO" id="GO:0005737">
    <property type="term" value="C:cytoplasm"/>
    <property type="evidence" value="ECO:0007669"/>
    <property type="project" value="UniProtKB-SubCell"/>
</dbReference>
<evidence type="ECO:0000259" key="18">
    <source>
        <dbReference type="Pfam" id="PF07304"/>
    </source>
</evidence>
<keyword evidence="3" id="KW-0963">Cytoplasm</keyword>
<keyword evidence="10" id="KW-0539">Nucleus</keyword>
<keyword evidence="8" id="KW-0804">Transcription</keyword>
<dbReference type="OrthoDB" id="5982138at2759"/>
<evidence type="ECO:0000256" key="1">
    <source>
        <dbReference type="ARBA" id="ARBA00004123"/>
    </source>
</evidence>
<evidence type="ECO:0000256" key="7">
    <source>
        <dbReference type="ARBA" id="ARBA00023159"/>
    </source>
</evidence>
<feature type="domain" description="SRA1/Sec31" evidence="18">
    <location>
        <begin position="9"/>
        <end position="146"/>
    </location>
</feature>
<feature type="region of interest" description="Disordered" evidence="17">
    <location>
        <begin position="1"/>
        <end position="46"/>
    </location>
</feature>
<comment type="caution">
    <text evidence="19">The sequence shown here is derived from an EMBL/GenBank/DDBJ whole genome shotgun (WGS) entry which is preliminary data.</text>
</comment>
<gene>
    <name evidence="19" type="primary">Sra1</name>
    <name evidence="19" type="ORF">GEOCAL_R04874</name>
</gene>
<comment type="subcellular location">
    <subcellularLocation>
        <location evidence="2">Cytoplasm</location>
    </subcellularLocation>
    <subcellularLocation>
        <location evidence="1">Nucleus</location>
    </subcellularLocation>
</comment>
<evidence type="ECO:0000256" key="13">
    <source>
        <dbReference type="ARBA" id="ARBA00061450"/>
    </source>
</evidence>
<evidence type="ECO:0000256" key="15">
    <source>
        <dbReference type="ARBA" id="ARBA00073527"/>
    </source>
</evidence>
<dbReference type="InterPro" id="IPR040243">
    <property type="entry name" value="Steroid_recept_RNA_1"/>
</dbReference>
<name>A0A7K4JUB2_GEOCA</name>
<reference evidence="19 20" key="1">
    <citation type="submission" date="2019-09" db="EMBL/GenBank/DDBJ databases">
        <title>Bird 10,000 Genomes (B10K) Project - Family phase.</title>
        <authorList>
            <person name="Zhang G."/>
        </authorList>
    </citation>
    <scope>NUCLEOTIDE SEQUENCE [LARGE SCALE GENOMIC DNA]</scope>
    <source>
        <strain evidence="19">B10K-CU-031-07</strain>
        <tissue evidence="19">Muscle</tissue>
    </source>
</reference>
<evidence type="ECO:0000256" key="16">
    <source>
        <dbReference type="ARBA" id="ARBA00081120"/>
    </source>
</evidence>
<evidence type="ECO:0000256" key="2">
    <source>
        <dbReference type="ARBA" id="ARBA00004496"/>
    </source>
</evidence>
<evidence type="ECO:0000256" key="12">
    <source>
        <dbReference type="ARBA" id="ARBA00059202"/>
    </source>
</evidence>
<evidence type="ECO:0000256" key="9">
    <source>
        <dbReference type="ARBA" id="ARBA00023170"/>
    </source>
</evidence>
<evidence type="ECO:0000256" key="10">
    <source>
        <dbReference type="ARBA" id="ARBA00023242"/>
    </source>
</evidence>
<evidence type="ECO:0000256" key="3">
    <source>
        <dbReference type="ARBA" id="ARBA00022490"/>
    </source>
</evidence>
<evidence type="ECO:0000256" key="8">
    <source>
        <dbReference type="ARBA" id="ARBA00023163"/>
    </source>
</evidence>
<comment type="function">
    <text evidence="12">Functional RNA which acts as a transcriptional coactivator that selectively enhances steroid receptor-mediated transactivation ligand-independently through a mechanism involving the modulating N-terminal domain (AF-1) of steroid receptors. Also mediates transcriptional coactivation of steroid receptors ligand-dependently through the steroid-binding domain (AF-2). Enhances cellular proliferation and differentiation and promotes apoptosis in vivo. May play a role in tumorigenesis.</text>
</comment>
<organism evidence="19 20">
    <name type="scientific">Geococcyx californianus</name>
    <name type="common">Greater roadrunner</name>
    <name type="synonym">Saurothera californiana</name>
    <dbReference type="NCBI Taxonomy" id="8947"/>
    <lineage>
        <taxon>Eukaryota</taxon>
        <taxon>Metazoa</taxon>
        <taxon>Chordata</taxon>
        <taxon>Craniata</taxon>
        <taxon>Vertebrata</taxon>
        <taxon>Euteleostomi</taxon>
        <taxon>Archelosauria</taxon>
        <taxon>Archosauria</taxon>
        <taxon>Dinosauria</taxon>
        <taxon>Saurischia</taxon>
        <taxon>Theropoda</taxon>
        <taxon>Coelurosauria</taxon>
        <taxon>Aves</taxon>
        <taxon>Neognathae</taxon>
        <taxon>Neoaves</taxon>
        <taxon>Otidimorphae</taxon>
        <taxon>Cuculiformes</taxon>
        <taxon>Neomorphidae</taxon>
        <taxon>Geococcyx</taxon>
    </lineage>
</organism>
<evidence type="ECO:0000313" key="20">
    <source>
        <dbReference type="Proteomes" id="UP000531151"/>
    </source>
</evidence>